<feature type="domain" description="Peptidase M20 dimerisation" evidence="3">
    <location>
        <begin position="212"/>
        <end position="306"/>
    </location>
</feature>
<proteinExistence type="predicted"/>
<dbReference type="PANTHER" id="PTHR11014:SF63">
    <property type="entry name" value="METALLOPEPTIDASE, PUTATIVE (AFU_ORTHOLOGUE AFUA_6G09600)-RELATED"/>
    <property type="match status" value="1"/>
</dbReference>
<reference evidence="4 5" key="1">
    <citation type="submission" date="2018-01" db="EMBL/GenBank/DDBJ databases">
        <authorList>
            <person name="Clerissi C."/>
        </authorList>
    </citation>
    <scope>NUCLEOTIDE SEQUENCE [LARGE SCALE GENOMIC DNA]</scope>
    <source>
        <strain evidence="4">Cupriavidus taiwanensis STM 6021</strain>
    </source>
</reference>
<dbReference type="Pfam" id="PF01546">
    <property type="entry name" value="Peptidase_M20"/>
    <property type="match status" value="1"/>
</dbReference>
<keyword evidence="2" id="KW-0479">Metal-binding</keyword>
<dbReference type="Proteomes" id="UP000257139">
    <property type="component" value="Chromosome CBM2594_b"/>
</dbReference>
<feature type="binding site" evidence="2">
    <location>
        <position position="188"/>
    </location>
    <ligand>
        <name>Mn(2+)</name>
        <dbReference type="ChEBI" id="CHEBI:29035"/>
        <label>2</label>
    </ligand>
</feature>
<name>A0A7Z7NNQ8_9BURK</name>
<accession>A0A7Z7NNQ8</accession>
<dbReference type="GO" id="GO:0046872">
    <property type="term" value="F:metal ion binding"/>
    <property type="evidence" value="ECO:0007669"/>
    <property type="project" value="UniProtKB-KW"/>
</dbReference>
<dbReference type="Gene3D" id="3.30.70.360">
    <property type="match status" value="1"/>
</dbReference>
<dbReference type="EMBL" id="LT978514">
    <property type="protein sequence ID" value="SPC20982.1"/>
    <property type="molecule type" value="Genomic_DNA"/>
</dbReference>
<feature type="binding site" evidence="2">
    <location>
        <position position="386"/>
    </location>
    <ligand>
        <name>Mn(2+)</name>
        <dbReference type="ChEBI" id="CHEBI:29035"/>
        <label>2</label>
    </ligand>
</feature>
<evidence type="ECO:0000313" key="5">
    <source>
        <dbReference type="Proteomes" id="UP000257139"/>
    </source>
</evidence>
<protein>
    <submittedName>
        <fullName evidence="4">Amidohydrolase putative HIPPURATE HYDROLASE PROTEIN (Similar to hipO)</fullName>
        <ecNumber evidence="4">3.5.1.32</ecNumber>
    </submittedName>
</protein>
<comment type="cofactor">
    <cofactor evidence="2">
        <name>Mn(2+)</name>
        <dbReference type="ChEBI" id="CHEBI:29035"/>
    </cofactor>
    <text evidence="2">The Mn(2+) ion enhances activity.</text>
</comment>
<dbReference type="GO" id="GO:0019877">
    <property type="term" value="P:diaminopimelate biosynthetic process"/>
    <property type="evidence" value="ECO:0007669"/>
    <property type="project" value="UniProtKB-ARBA"/>
</dbReference>
<dbReference type="PANTHER" id="PTHR11014">
    <property type="entry name" value="PEPTIDASE M20 FAMILY MEMBER"/>
    <property type="match status" value="1"/>
</dbReference>
<evidence type="ECO:0000256" key="1">
    <source>
        <dbReference type="ARBA" id="ARBA00022801"/>
    </source>
</evidence>
<dbReference type="SUPFAM" id="SSF55031">
    <property type="entry name" value="Bacterial exopeptidase dimerisation domain"/>
    <property type="match status" value="1"/>
</dbReference>
<dbReference type="CDD" id="cd05666">
    <property type="entry name" value="M20_Acy1-like"/>
    <property type="match status" value="1"/>
</dbReference>
<gene>
    <name evidence="4" type="ORF">CBM2594_B10086</name>
</gene>
<evidence type="ECO:0000313" key="4">
    <source>
        <dbReference type="EMBL" id="SPC20982.1"/>
    </source>
</evidence>
<evidence type="ECO:0000256" key="2">
    <source>
        <dbReference type="PIRSR" id="PIRSR005962-1"/>
    </source>
</evidence>
<feature type="binding site" evidence="2">
    <location>
        <position position="129"/>
    </location>
    <ligand>
        <name>Mn(2+)</name>
        <dbReference type="ChEBI" id="CHEBI:29035"/>
        <label>2</label>
    </ligand>
</feature>
<keyword evidence="1 4" id="KW-0378">Hydrolase</keyword>
<keyword evidence="2" id="KW-0464">Manganese</keyword>
<feature type="binding site" evidence="2">
    <location>
        <position position="127"/>
    </location>
    <ligand>
        <name>Mn(2+)</name>
        <dbReference type="ChEBI" id="CHEBI:29035"/>
        <label>2</label>
    </ligand>
</feature>
<dbReference type="InterPro" id="IPR017439">
    <property type="entry name" value="Amidohydrolase"/>
</dbReference>
<dbReference type="FunFam" id="3.30.70.360:FF:000001">
    <property type="entry name" value="N-acetyldiaminopimelate deacetylase"/>
    <property type="match status" value="1"/>
</dbReference>
<dbReference type="SUPFAM" id="SSF53187">
    <property type="entry name" value="Zn-dependent exopeptidases"/>
    <property type="match status" value="1"/>
</dbReference>
<dbReference type="InterPro" id="IPR036264">
    <property type="entry name" value="Bact_exopeptidase_dim_dom"/>
</dbReference>
<evidence type="ECO:0000259" key="3">
    <source>
        <dbReference type="Pfam" id="PF07687"/>
    </source>
</evidence>
<organism evidence="4 5">
    <name type="scientific">Cupriavidus taiwanensis</name>
    <dbReference type="NCBI Taxonomy" id="164546"/>
    <lineage>
        <taxon>Bacteria</taxon>
        <taxon>Pseudomonadati</taxon>
        <taxon>Pseudomonadota</taxon>
        <taxon>Betaproteobacteria</taxon>
        <taxon>Burkholderiales</taxon>
        <taxon>Burkholderiaceae</taxon>
        <taxon>Cupriavidus</taxon>
    </lineage>
</organism>
<dbReference type="EC" id="3.5.1.32" evidence="4"/>
<sequence>MVSTGPCGENVVNHHDPDTTMTLALPADLQSSIQTLAPEFVAIRRRIHAHPELAFEERQTSNLVAEQLAAWGYTVHRGLGTTGVVGTLRKGHGGKALGIRADMDALPIQEQTGLDYASTIAGKMHACGHDGHTAILLCAARYLAESGDFNGTLNLIFQPAEENEGGALRMLEDGLFERFPCDEVYALHNSPGMPVGQIGVIAGPAMASFDRATVTLRGRGAHGAMPHHGIDVMQGAASMVLGLQSIVSREIDALKSAVITVGALQAGSTYNVVPDTATIKIGVRTLDPRVRTLVEERIQAFVSAQAQSFRLQAEVVYERKYPVLVNHAAQTEFARQAAIRLVGADNVVERPPVMGSEDFAYMLERRPGAYIRLGNGLGEDGGCMVHNPLYDFNDKALPVGAAFWAHLAQSYLA</sequence>
<dbReference type="GO" id="GO:0050118">
    <property type="term" value="F:N-acetyldiaminopimelate deacetylase activity"/>
    <property type="evidence" value="ECO:0007669"/>
    <property type="project" value="UniProtKB-ARBA"/>
</dbReference>
<feature type="binding site" evidence="2">
    <location>
        <position position="162"/>
    </location>
    <ligand>
        <name>Mn(2+)</name>
        <dbReference type="ChEBI" id="CHEBI:29035"/>
        <label>2</label>
    </ligand>
</feature>
<dbReference type="Pfam" id="PF07687">
    <property type="entry name" value="M20_dimer"/>
    <property type="match status" value="1"/>
</dbReference>
<dbReference type="GO" id="GO:0047980">
    <property type="term" value="F:hippurate hydrolase activity"/>
    <property type="evidence" value="ECO:0007669"/>
    <property type="project" value="UniProtKB-EC"/>
</dbReference>
<dbReference type="NCBIfam" id="TIGR01891">
    <property type="entry name" value="amidohydrolases"/>
    <property type="match status" value="1"/>
</dbReference>
<dbReference type="InterPro" id="IPR002933">
    <property type="entry name" value="Peptidase_M20"/>
</dbReference>
<dbReference type="PIRSF" id="PIRSF005962">
    <property type="entry name" value="Pept_M20D_amidohydro"/>
    <property type="match status" value="1"/>
</dbReference>
<dbReference type="AlphaFoldDB" id="A0A7Z7NNQ8"/>
<dbReference type="Gene3D" id="3.40.630.10">
    <property type="entry name" value="Zn peptidases"/>
    <property type="match status" value="1"/>
</dbReference>
<dbReference type="InterPro" id="IPR011650">
    <property type="entry name" value="Peptidase_M20_dimer"/>
</dbReference>